<comment type="caution">
    <text evidence="2">The sequence shown here is derived from an EMBL/GenBank/DDBJ whole genome shotgun (WGS) entry which is preliminary data.</text>
</comment>
<feature type="region of interest" description="Disordered" evidence="1">
    <location>
        <begin position="42"/>
        <end position="71"/>
    </location>
</feature>
<gene>
    <name evidence="2" type="ORF">CR513_49819</name>
</gene>
<evidence type="ECO:0000256" key="1">
    <source>
        <dbReference type="SAM" id="MobiDB-lite"/>
    </source>
</evidence>
<proteinExistence type="predicted"/>
<dbReference type="Proteomes" id="UP000257109">
    <property type="component" value="Unassembled WGS sequence"/>
</dbReference>
<sequence>MDRNVTASKTKFPPQRGLVMIRVVKSLSKSVTAFASLAAAGLKRGNGNGQQDGTTSPSTTPPIPSGYTSDA</sequence>
<protein>
    <submittedName>
        <fullName evidence="2">Uncharacterized protein</fullName>
    </submittedName>
</protein>
<evidence type="ECO:0000313" key="3">
    <source>
        <dbReference type="Proteomes" id="UP000257109"/>
    </source>
</evidence>
<reference evidence="2" key="1">
    <citation type="submission" date="2018-05" db="EMBL/GenBank/DDBJ databases">
        <title>Draft genome of Mucuna pruriens seed.</title>
        <authorList>
            <person name="Nnadi N.E."/>
            <person name="Vos R."/>
            <person name="Hasami M.H."/>
            <person name="Devisetty U.K."/>
            <person name="Aguiy J.C."/>
        </authorList>
    </citation>
    <scope>NUCLEOTIDE SEQUENCE [LARGE SCALE GENOMIC DNA]</scope>
    <source>
        <strain evidence="2">JCA_2017</strain>
    </source>
</reference>
<evidence type="ECO:0000313" key="2">
    <source>
        <dbReference type="EMBL" id="RDX70887.1"/>
    </source>
</evidence>
<name>A0A371EXW2_MUCPR</name>
<feature type="non-terminal residue" evidence="2">
    <location>
        <position position="1"/>
    </location>
</feature>
<keyword evidence="3" id="KW-1185">Reference proteome</keyword>
<dbReference type="EMBL" id="QJKJ01011542">
    <property type="protein sequence ID" value="RDX70887.1"/>
    <property type="molecule type" value="Genomic_DNA"/>
</dbReference>
<accession>A0A371EXW2</accession>
<dbReference type="OrthoDB" id="1436375at2759"/>
<organism evidence="2 3">
    <name type="scientific">Mucuna pruriens</name>
    <name type="common">Velvet bean</name>
    <name type="synonym">Dolichos pruriens</name>
    <dbReference type="NCBI Taxonomy" id="157652"/>
    <lineage>
        <taxon>Eukaryota</taxon>
        <taxon>Viridiplantae</taxon>
        <taxon>Streptophyta</taxon>
        <taxon>Embryophyta</taxon>
        <taxon>Tracheophyta</taxon>
        <taxon>Spermatophyta</taxon>
        <taxon>Magnoliopsida</taxon>
        <taxon>eudicotyledons</taxon>
        <taxon>Gunneridae</taxon>
        <taxon>Pentapetalae</taxon>
        <taxon>rosids</taxon>
        <taxon>fabids</taxon>
        <taxon>Fabales</taxon>
        <taxon>Fabaceae</taxon>
        <taxon>Papilionoideae</taxon>
        <taxon>50 kb inversion clade</taxon>
        <taxon>NPAAA clade</taxon>
        <taxon>indigoferoid/millettioid clade</taxon>
        <taxon>Phaseoleae</taxon>
        <taxon>Mucuna</taxon>
    </lineage>
</organism>
<dbReference type="AlphaFoldDB" id="A0A371EXW2"/>